<protein>
    <submittedName>
        <fullName evidence="8">Aspartate aminotransferase</fullName>
    </submittedName>
</protein>
<dbReference type="AlphaFoldDB" id="A0A1G7Q311"/>
<dbReference type="GO" id="GO:0008483">
    <property type="term" value="F:transaminase activity"/>
    <property type="evidence" value="ECO:0007669"/>
    <property type="project" value="UniProtKB-KW"/>
</dbReference>
<gene>
    <name evidence="8" type="ORF">SAMN05216571_10339</name>
</gene>
<evidence type="ECO:0000259" key="7">
    <source>
        <dbReference type="Pfam" id="PF00155"/>
    </source>
</evidence>
<dbReference type="PANTHER" id="PTHR46383:SF1">
    <property type="entry name" value="ASPARTATE AMINOTRANSFERASE"/>
    <property type="match status" value="1"/>
</dbReference>
<evidence type="ECO:0000256" key="5">
    <source>
        <dbReference type="ARBA" id="ARBA00022898"/>
    </source>
</evidence>
<dbReference type="OrthoDB" id="9763453at2"/>
<dbReference type="Pfam" id="PF00155">
    <property type="entry name" value="Aminotran_1_2"/>
    <property type="match status" value="1"/>
</dbReference>
<comment type="cofactor">
    <cofactor evidence="1">
        <name>pyridoxal 5'-phosphate</name>
        <dbReference type="ChEBI" id="CHEBI:597326"/>
    </cofactor>
</comment>
<organism evidence="8 9">
    <name type="scientific">Onishia taeanensis</name>
    <dbReference type="NCBI Taxonomy" id="284577"/>
    <lineage>
        <taxon>Bacteria</taxon>
        <taxon>Pseudomonadati</taxon>
        <taxon>Pseudomonadota</taxon>
        <taxon>Gammaproteobacteria</taxon>
        <taxon>Oceanospirillales</taxon>
        <taxon>Halomonadaceae</taxon>
        <taxon>Onishia</taxon>
    </lineage>
</organism>
<evidence type="ECO:0000313" key="9">
    <source>
        <dbReference type="Proteomes" id="UP000198641"/>
    </source>
</evidence>
<dbReference type="PANTHER" id="PTHR46383">
    <property type="entry name" value="ASPARTATE AMINOTRANSFERASE"/>
    <property type="match status" value="1"/>
</dbReference>
<dbReference type="InterPro" id="IPR015422">
    <property type="entry name" value="PyrdxlP-dep_Trfase_small"/>
</dbReference>
<sequence length="449" mass="48014">MPSHPSNHHAPASASKSTLTERLNAGEAPRASDTLLINEQTRLREAGGERIVKFGFGQSPFPVFAPAVEALADHAADKAYLPVQGLAAAREAVAAFHREVDGVDWQAEEMLLAPGSKLLLFALLKALPADAEVLIPDPAWVSYAPQARMCHLATRRVTCSFESRWQVNAVSLEEALSGRNEPNNRVRLLILNQPGNPTGLSLDHAEQAKLADVARRHDLLVLSDEIYGVLDHDGSHRAFARDYPEGTVTTTGLSKWCGAGGWRFGAMHVPAALGKALFSRLLGIASETWSSVASPVQEAACVAYQRTPALEAYINRQREILTEIGQWAAHELDAAGIRTHAPDGGFYLYPDFEAHRQALARHGITTGSELTQALLKKCGVALLPGSAFGAPAERLTARLAYVDFDGEALLATSGSVIAHPGLEKVRDGIHALTAFVKSLEGGSTAAGNT</sequence>
<evidence type="ECO:0000256" key="3">
    <source>
        <dbReference type="ARBA" id="ARBA00022576"/>
    </source>
</evidence>
<keyword evidence="3 8" id="KW-0032">Aminotransferase</keyword>
<dbReference type="InterPro" id="IPR015424">
    <property type="entry name" value="PyrdxlP-dep_Trfase"/>
</dbReference>
<dbReference type="STRING" id="284577.SAMN05216571_10339"/>
<dbReference type="EMBL" id="FNCI01000003">
    <property type="protein sequence ID" value="SDF92865.1"/>
    <property type="molecule type" value="Genomic_DNA"/>
</dbReference>
<dbReference type="InterPro" id="IPR015421">
    <property type="entry name" value="PyrdxlP-dep_Trfase_major"/>
</dbReference>
<dbReference type="RefSeq" id="WP_092523669.1">
    <property type="nucleotide sequence ID" value="NZ_FNCI01000003.1"/>
</dbReference>
<evidence type="ECO:0000256" key="2">
    <source>
        <dbReference type="ARBA" id="ARBA00007441"/>
    </source>
</evidence>
<evidence type="ECO:0000256" key="4">
    <source>
        <dbReference type="ARBA" id="ARBA00022679"/>
    </source>
</evidence>
<dbReference type="Proteomes" id="UP000198641">
    <property type="component" value="Unassembled WGS sequence"/>
</dbReference>
<dbReference type="Gene3D" id="3.90.1150.10">
    <property type="entry name" value="Aspartate Aminotransferase, domain 1"/>
    <property type="match status" value="1"/>
</dbReference>
<accession>A0A1G7Q311</accession>
<dbReference type="SUPFAM" id="SSF53383">
    <property type="entry name" value="PLP-dependent transferases"/>
    <property type="match status" value="1"/>
</dbReference>
<dbReference type="GO" id="GO:0006520">
    <property type="term" value="P:amino acid metabolic process"/>
    <property type="evidence" value="ECO:0007669"/>
    <property type="project" value="InterPro"/>
</dbReference>
<keyword evidence="9" id="KW-1185">Reference proteome</keyword>
<comment type="similarity">
    <text evidence="2">Belongs to the class-I pyridoxal-phosphate-dependent aminotransferase family.</text>
</comment>
<feature type="domain" description="Aminotransferase class I/classII large" evidence="7">
    <location>
        <begin position="51"/>
        <end position="392"/>
    </location>
</feature>
<feature type="region of interest" description="Disordered" evidence="6">
    <location>
        <begin position="1"/>
        <end position="25"/>
    </location>
</feature>
<keyword evidence="5" id="KW-0663">Pyridoxal phosphate</keyword>
<dbReference type="Gene3D" id="3.40.640.10">
    <property type="entry name" value="Type I PLP-dependent aspartate aminotransferase-like (Major domain)"/>
    <property type="match status" value="1"/>
</dbReference>
<evidence type="ECO:0000313" key="8">
    <source>
        <dbReference type="EMBL" id="SDF92865.1"/>
    </source>
</evidence>
<dbReference type="InterPro" id="IPR004839">
    <property type="entry name" value="Aminotransferase_I/II_large"/>
</dbReference>
<reference evidence="8 9" key="1">
    <citation type="submission" date="2016-10" db="EMBL/GenBank/DDBJ databases">
        <authorList>
            <person name="de Groot N.N."/>
        </authorList>
    </citation>
    <scope>NUCLEOTIDE SEQUENCE [LARGE SCALE GENOMIC DNA]</scope>
    <source>
        <strain evidence="8 9">BH539</strain>
    </source>
</reference>
<name>A0A1G7Q311_9GAMM</name>
<evidence type="ECO:0000256" key="1">
    <source>
        <dbReference type="ARBA" id="ARBA00001933"/>
    </source>
</evidence>
<dbReference type="GO" id="GO:0030170">
    <property type="term" value="F:pyridoxal phosphate binding"/>
    <property type="evidence" value="ECO:0007669"/>
    <property type="project" value="InterPro"/>
</dbReference>
<proteinExistence type="inferred from homology"/>
<evidence type="ECO:0000256" key="6">
    <source>
        <dbReference type="SAM" id="MobiDB-lite"/>
    </source>
</evidence>
<dbReference type="InterPro" id="IPR050596">
    <property type="entry name" value="AspAT/PAT-like"/>
</dbReference>
<keyword evidence="4 8" id="KW-0808">Transferase</keyword>
<dbReference type="CDD" id="cd00609">
    <property type="entry name" value="AAT_like"/>
    <property type="match status" value="1"/>
</dbReference>